<keyword evidence="3" id="KW-1185">Reference proteome</keyword>
<name>A0A8H6IPI1_9PEZI</name>
<feature type="non-terminal residue" evidence="2">
    <location>
        <position position="393"/>
    </location>
</feature>
<protein>
    <submittedName>
        <fullName evidence="2">Uncharacterized protein</fullName>
    </submittedName>
</protein>
<proteinExistence type="predicted"/>
<evidence type="ECO:0000313" key="2">
    <source>
        <dbReference type="EMBL" id="KAF6790341.1"/>
    </source>
</evidence>
<accession>A0A8H6IPI1</accession>
<sequence length="393" mass="44677">MAFSDHGLKQGLALPDRSASIRSLARVNKRFHQILGAEACRDISISGWGVPWKVVSLLRLVRDKPLLRDSVRRLTLLLDAGTYDNPCITCDDLPLIELMAAEAQMPDVIWNETETPVGGFINGERVCAIRDLKRFRRPSEAVLQFAPEVILLLILPRLEDLTLCVSAEHLEDIYNVFLRSPLELLALESLTLKRLACGNALRPGDREVKPGLVESLLELAPGVTDLFIRDFHFPYGLYPTSLTSDGVCPESLTTLALHNVDWLNYRRLRETIEGCKNLTKFAYRNRHPDISPDSMVEELSLRASTLQTIWMDFNIVEDIENWDEREEGLITTLEKFRKLENLWVDIGSFSLERVFDWEASMECTLEDSDGEELIPDEYPDLDPDLDSLWGNPP</sequence>
<evidence type="ECO:0000256" key="1">
    <source>
        <dbReference type="SAM" id="MobiDB-lite"/>
    </source>
</evidence>
<dbReference type="Proteomes" id="UP000652219">
    <property type="component" value="Unassembled WGS sequence"/>
</dbReference>
<dbReference type="AlphaFoldDB" id="A0A8H6IPI1"/>
<reference evidence="2 3" key="1">
    <citation type="journal article" date="2020" name="Phytopathology">
        <title>Genome Sequence Resources of Colletotrichum truncatum, C. plurivorum, C. musicola, and C. sojae: Four Species Pathogenic to Soybean (Glycine max).</title>
        <authorList>
            <person name="Rogerio F."/>
            <person name="Boufleur T.R."/>
            <person name="Ciampi-Guillardi M."/>
            <person name="Sukno S.A."/>
            <person name="Thon M.R."/>
            <person name="Massola Junior N.S."/>
            <person name="Baroncelli R."/>
        </authorList>
    </citation>
    <scope>NUCLEOTIDE SEQUENCE [LARGE SCALE GENOMIC DNA]</scope>
    <source>
        <strain evidence="2 3">LFN0009</strain>
    </source>
</reference>
<dbReference type="EMBL" id="WIGN01000505">
    <property type="protein sequence ID" value="KAF6790341.1"/>
    <property type="molecule type" value="Genomic_DNA"/>
</dbReference>
<feature type="compositionally biased region" description="Acidic residues" evidence="1">
    <location>
        <begin position="368"/>
        <end position="385"/>
    </location>
</feature>
<comment type="caution">
    <text evidence="2">The sequence shown here is derived from an EMBL/GenBank/DDBJ whole genome shotgun (WGS) entry which is preliminary data.</text>
</comment>
<organism evidence="2 3">
    <name type="scientific">Colletotrichum sojae</name>
    <dbReference type="NCBI Taxonomy" id="2175907"/>
    <lineage>
        <taxon>Eukaryota</taxon>
        <taxon>Fungi</taxon>
        <taxon>Dikarya</taxon>
        <taxon>Ascomycota</taxon>
        <taxon>Pezizomycotina</taxon>
        <taxon>Sordariomycetes</taxon>
        <taxon>Hypocreomycetidae</taxon>
        <taxon>Glomerellales</taxon>
        <taxon>Glomerellaceae</taxon>
        <taxon>Colletotrichum</taxon>
        <taxon>Colletotrichum orchidearum species complex</taxon>
    </lineage>
</organism>
<feature type="region of interest" description="Disordered" evidence="1">
    <location>
        <begin position="368"/>
        <end position="393"/>
    </location>
</feature>
<evidence type="ECO:0000313" key="3">
    <source>
        <dbReference type="Proteomes" id="UP000652219"/>
    </source>
</evidence>
<gene>
    <name evidence="2" type="ORF">CSOJ01_14591</name>
</gene>